<organism evidence="1 2">
    <name type="scientific">Trifolium medium</name>
    <dbReference type="NCBI Taxonomy" id="97028"/>
    <lineage>
        <taxon>Eukaryota</taxon>
        <taxon>Viridiplantae</taxon>
        <taxon>Streptophyta</taxon>
        <taxon>Embryophyta</taxon>
        <taxon>Tracheophyta</taxon>
        <taxon>Spermatophyta</taxon>
        <taxon>Magnoliopsida</taxon>
        <taxon>eudicotyledons</taxon>
        <taxon>Gunneridae</taxon>
        <taxon>Pentapetalae</taxon>
        <taxon>rosids</taxon>
        <taxon>fabids</taxon>
        <taxon>Fabales</taxon>
        <taxon>Fabaceae</taxon>
        <taxon>Papilionoideae</taxon>
        <taxon>50 kb inversion clade</taxon>
        <taxon>NPAAA clade</taxon>
        <taxon>Hologalegina</taxon>
        <taxon>IRL clade</taxon>
        <taxon>Trifolieae</taxon>
        <taxon>Trifolium</taxon>
    </lineage>
</organism>
<name>A0A392RVL2_9FABA</name>
<accession>A0A392RVL2</accession>
<dbReference type="EMBL" id="LXQA010282512">
    <property type="protein sequence ID" value="MCI40668.1"/>
    <property type="molecule type" value="Genomic_DNA"/>
</dbReference>
<evidence type="ECO:0000313" key="2">
    <source>
        <dbReference type="Proteomes" id="UP000265520"/>
    </source>
</evidence>
<reference evidence="1 2" key="1">
    <citation type="journal article" date="2018" name="Front. Plant Sci.">
        <title>Red Clover (Trifolium pratense) and Zigzag Clover (T. medium) - A Picture of Genomic Similarities and Differences.</title>
        <authorList>
            <person name="Dluhosova J."/>
            <person name="Istvanek J."/>
            <person name="Nedelnik J."/>
            <person name="Repkova J."/>
        </authorList>
    </citation>
    <scope>NUCLEOTIDE SEQUENCE [LARGE SCALE GENOMIC DNA]</scope>
    <source>
        <strain evidence="2">cv. 10/8</strain>
        <tissue evidence="1">Leaf</tissue>
    </source>
</reference>
<sequence length="27" mass="3165">MSRGEFAGAADNEVYSSIYLWFFEVFE</sequence>
<comment type="caution">
    <text evidence="1">The sequence shown here is derived from an EMBL/GenBank/DDBJ whole genome shotgun (WGS) entry which is preliminary data.</text>
</comment>
<feature type="non-terminal residue" evidence="1">
    <location>
        <position position="27"/>
    </location>
</feature>
<dbReference type="AlphaFoldDB" id="A0A392RVL2"/>
<keyword evidence="2" id="KW-1185">Reference proteome</keyword>
<protein>
    <submittedName>
        <fullName evidence="1">Uncharacterized protein</fullName>
    </submittedName>
</protein>
<proteinExistence type="predicted"/>
<dbReference type="Proteomes" id="UP000265520">
    <property type="component" value="Unassembled WGS sequence"/>
</dbReference>
<evidence type="ECO:0000313" key="1">
    <source>
        <dbReference type="EMBL" id="MCI40668.1"/>
    </source>
</evidence>